<keyword evidence="3" id="KW-0328">Glycosyltransferase</keyword>
<evidence type="ECO:0000256" key="5">
    <source>
        <dbReference type="ARBA" id="ARBA00022801"/>
    </source>
</evidence>
<dbReference type="InterPro" id="IPR038063">
    <property type="entry name" value="Transpep_catalytic_dom"/>
</dbReference>
<evidence type="ECO:0000256" key="9">
    <source>
        <dbReference type="PROSITE-ProRule" id="PRU01373"/>
    </source>
</evidence>
<evidence type="ECO:0000256" key="7">
    <source>
        <dbReference type="ARBA" id="ARBA00022984"/>
    </source>
</evidence>
<keyword evidence="8 9" id="KW-0961">Cell wall biogenesis/degradation</keyword>
<evidence type="ECO:0000256" key="4">
    <source>
        <dbReference type="ARBA" id="ARBA00022679"/>
    </source>
</evidence>
<organism evidence="12 13">
    <name type="scientific">Actinoallomurus vinaceus</name>
    <dbReference type="NCBI Taxonomy" id="1080074"/>
    <lineage>
        <taxon>Bacteria</taxon>
        <taxon>Bacillati</taxon>
        <taxon>Actinomycetota</taxon>
        <taxon>Actinomycetes</taxon>
        <taxon>Streptosporangiales</taxon>
        <taxon>Thermomonosporaceae</taxon>
        <taxon>Actinoallomurus</taxon>
    </lineage>
</organism>
<gene>
    <name evidence="12" type="ORF">GCM10023196_082510</name>
</gene>
<keyword evidence="6 9" id="KW-0133">Cell shape</keyword>
<dbReference type="RefSeq" id="WP_345438709.1">
    <property type="nucleotide sequence ID" value="NZ_BAABHK010000016.1"/>
</dbReference>
<dbReference type="CDD" id="cd16913">
    <property type="entry name" value="YkuD_like"/>
    <property type="match status" value="1"/>
</dbReference>
<dbReference type="Gene3D" id="2.40.440.10">
    <property type="entry name" value="L,D-transpeptidase catalytic domain-like"/>
    <property type="match status" value="1"/>
</dbReference>
<keyword evidence="5" id="KW-0378">Hydrolase</keyword>
<dbReference type="Pfam" id="PF03734">
    <property type="entry name" value="YkuD"/>
    <property type="match status" value="1"/>
</dbReference>
<evidence type="ECO:0000256" key="6">
    <source>
        <dbReference type="ARBA" id="ARBA00022960"/>
    </source>
</evidence>
<keyword evidence="4" id="KW-0808">Transferase</keyword>
<dbReference type="InterPro" id="IPR050979">
    <property type="entry name" value="LD-transpeptidase"/>
</dbReference>
<reference evidence="13" key="1">
    <citation type="journal article" date="2019" name="Int. J. Syst. Evol. Microbiol.">
        <title>The Global Catalogue of Microorganisms (GCM) 10K type strain sequencing project: providing services to taxonomists for standard genome sequencing and annotation.</title>
        <authorList>
            <consortium name="The Broad Institute Genomics Platform"/>
            <consortium name="The Broad Institute Genome Sequencing Center for Infectious Disease"/>
            <person name="Wu L."/>
            <person name="Ma J."/>
        </authorList>
    </citation>
    <scope>NUCLEOTIDE SEQUENCE [LARGE SCALE GENOMIC DNA]</scope>
    <source>
        <strain evidence="13">JCM 17939</strain>
    </source>
</reference>
<comment type="caution">
    <text evidence="12">The sequence shown here is derived from an EMBL/GenBank/DDBJ whole genome shotgun (WGS) entry which is preliminary data.</text>
</comment>
<keyword evidence="13" id="KW-1185">Reference proteome</keyword>
<dbReference type="Proteomes" id="UP001501442">
    <property type="component" value="Unassembled WGS sequence"/>
</dbReference>
<feature type="region of interest" description="Disordered" evidence="10">
    <location>
        <begin position="32"/>
        <end position="62"/>
    </location>
</feature>
<evidence type="ECO:0000256" key="10">
    <source>
        <dbReference type="SAM" id="MobiDB-lite"/>
    </source>
</evidence>
<evidence type="ECO:0000256" key="2">
    <source>
        <dbReference type="ARBA" id="ARBA00005992"/>
    </source>
</evidence>
<evidence type="ECO:0000256" key="3">
    <source>
        <dbReference type="ARBA" id="ARBA00022676"/>
    </source>
</evidence>
<dbReference type="InterPro" id="IPR005490">
    <property type="entry name" value="LD_TPept_cat_dom"/>
</dbReference>
<comment type="pathway">
    <text evidence="1 9">Cell wall biogenesis; peptidoglycan biosynthesis.</text>
</comment>
<dbReference type="EMBL" id="BAABHK010000016">
    <property type="protein sequence ID" value="GAA4635762.1"/>
    <property type="molecule type" value="Genomic_DNA"/>
</dbReference>
<evidence type="ECO:0000313" key="12">
    <source>
        <dbReference type="EMBL" id="GAA4635762.1"/>
    </source>
</evidence>
<accession>A0ABP8UN54</accession>
<evidence type="ECO:0000313" key="13">
    <source>
        <dbReference type="Proteomes" id="UP001501442"/>
    </source>
</evidence>
<dbReference type="SUPFAM" id="SSF141523">
    <property type="entry name" value="L,D-transpeptidase catalytic domain-like"/>
    <property type="match status" value="1"/>
</dbReference>
<dbReference type="PROSITE" id="PS52029">
    <property type="entry name" value="LD_TPASE"/>
    <property type="match status" value="1"/>
</dbReference>
<evidence type="ECO:0000259" key="11">
    <source>
        <dbReference type="PROSITE" id="PS52029"/>
    </source>
</evidence>
<protein>
    <recommendedName>
        <fullName evidence="11">L,D-TPase catalytic domain-containing protein</fullName>
    </recommendedName>
</protein>
<comment type="similarity">
    <text evidence="2">Belongs to the YkuD family.</text>
</comment>
<feature type="domain" description="L,D-TPase catalytic" evidence="11">
    <location>
        <begin position="135"/>
        <end position="256"/>
    </location>
</feature>
<feature type="active site" description="Nucleophile" evidence="9">
    <location>
        <position position="232"/>
    </location>
</feature>
<proteinExistence type="inferred from homology"/>
<evidence type="ECO:0000256" key="8">
    <source>
        <dbReference type="ARBA" id="ARBA00023316"/>
    </source>
</evidence>
<sequence length="257" mass="26556">MSISSAVSGPRWAAAAIGVALGITLTGCGGGSARGDKTAPAAGANSQAADAEQAKLGEAPSTIATARTKTVEIYQNPGDASPSMRLQNPNPDGVTRVFLVIGSKPGWLHVLLPAPPNGSQGWIAEKDVTTAKTSYWVQVQQSAHRVKVYQGKRVVIDTPAAIGKADTPTPGGRYYIAELLQAPDPKGAYGPYAYGLNGYSTTLTQFKGQDPIIGIHGTNEPKSLGNSVSHGCVRVGNPVITKMAKMLPLGTPVQISA</sequence>
<feature type="active site" description="Proton donor/acceptor" evidence="9">
    <location>
        <position position="216"/>
    </location>
</feature>
<name>A0ABP8UN54_9ACTN</name>
<evidence type="ECO:0000256" key="1">
    <source>
        <dbReference type="ARBA" id="ARBA00004752"/>
    </source>
</evidence>
<dbReference type="PANTHER" id="PTHR30582">
    <property type="entry name" value="L,D-TRANSPEPTIDASE"/>
    <property type="match status" value="1"/>
</dbReference>
<dbReference type="PANTHER" id="PTHR30582:SF24">
    <property type="entry name" value="L,D-TRANSPEPTIDASE ERFK_SRFK-RELATED"/>
    <property type="match status" value="1"/>
</dbReference>
<keyword evidence="7 9" id="KW-0573">Peptidoglycan synthesis</keyword>